<evidence type="ECO:0000313" key="1">
    <source>
        <dbReference type="EMBL" id="SFP99017.1"/>
    </source>
</evidence>
<dbReference type="Proteomes" id="UP000198727">
    <property type="component" value="Unassembled WGS sequence"/>
</dbReference>
<proteinExistence type="predicted"/>
<reference evidence="2" key="1">
    <citation type="submission" date="2016-10" db="EMBL/GenBank/DDBJ databases">
        <authorList>
            <person name="Varghese N."/>
            <person name="Submissions S."/>
        </authorList>
    </citation>
    <scope>NUCLEOTIDE SEQUENCE [LARGE SCALE GENOMIC DNA]</scope>
    <source>
        <strain evidence="2">CGMCC 4.5579</strain>
    </source>
</reference>
<dbReference type="Gene3D" id="1.20.1260.20">
    <property type="entry name" value="PPE superfamily"/>
    <property type="match status" value="1"/>
</dbReference>
<name>A0A1I5UVE6_9PSEU</name>
<dbReference type="InterPro" id="IPR038332">
    <property type="entry name" value="PPE_sf"/>
</dbReference>
<dbReference type="EMBL" id="FOWW01000004">
    <property type="protein sequence ID" value="SFP99017.1"/>
    <property type="molecule type" value="Genomic_DNA"/>
</dbReference>
<dbReference type="AlphaFoldDB" id="A0A1I5UVE6"/>
<organism evidence="1 2">
    <name type="scientific">Amycolatopsis arida</name>
    <dbReference type="NCBI Taxonomy" id="587909"/>
    <lineage>
        <taxon>Bacteria</taxon>
        <taxon>Bacillati</taxon>
        <taxon>Actinomycetota</taxon>
        <taxon>Actinomycetes</taxon>
        <taxon>Pseudonocardiales</taxon>
        <taxon>Pseudonocardiaceae</taxon>
        <taxon>Amycolatopsis</taxon>
    </lineage>
</organism>
<evidence type="ECO:0000313" key="2">
    <source>
        <dbReference type="Proteomes" id="UP000198727"/>
    </source>
</evidence>
<evidence type="ECO:0008006" key="3">
    <source>
        <dbReference type="Google" id="ProtNLM"/>
    </source>
</evidence>
<gene>
    <name evidence="1" type="ORF">SAMN05421810_104123</name>
</gene>
<protein>
    <recommendedName>
        <fullName evidence="3">WXG100 family type VII secretion target</fullName>
    </recommendedName>
</protein>
<accession>A0A1I5UVE6</accession>
<dbReference type="STRING" id="587909.SAMN05421810_104123"/>
<keyword evidence="2" id="KW-1185">Reference proteome</keyword>
<sequence length="345" mass="36479">MVLTGMDEPTAGAGPIDTVYQAAMDFNKPEDWAMDGVALGLDTLGFIANPLGSLLGAGIGWLIEHLEFLKEPLDDLAGDPGAIFGVAAVWGEQVRKEVGRIADDYQKAIQSEITSWSGDAADSYRRTANEIVEQIRSLDAASAAVAEGVKGSGQLVATVRGIIRDLIADVVAEIIIAAGAALATSWCSFGGSIAAFIGWSVARGAATAGKIAGKISKLLMKLANILSKFSKLRGAVQALGKLAKRFGDVAKTLGKTAGRHGKALRQIEGKVDDWNNKIVGRLPDGLRDTAGKVDDMMTKRPRDGFADTFSADNIGRTVVYEAAKENAQADENYDKEKEKLAEGKQ</sequence>